<keyword evidence="3" id="KW-0804">Transcription</keyword>
<evidence type="ECO:0000313" key="5">
    <source>
        <dbReference type="EMBL" id="NYI42772.1"/>
    </source>
</evidence>
<dbReference type="Gene3D" id="1.10.10.10">
    <property type="entry name" value="Winged helix-like DNA-binding domain superfamily/Winged helix DNA-binding domain"/>
    <property type="match status" value="1"/>
</dbReference>
<dbReference type="PANTHER" id="PTHR43537:SF24">
    <property type="entry name" value="GLUCONATE OPERON TRANSCRIPTIONAL REPRESSOR"/>
    <property type="match status" value="1"/>
</dbReference>
<keyword evidence="2 5" id="KW-0238">DNA-binding</keyword>
<name>A0A7Y9ZC97_9MICO</name>
<proteinExistence type="predicted"/>
<keyword evidence="1" id="KW-0805">Transcription regulation</keyword>
<gene>
    <name evidence="5" type="ORF">BKA03_002891</name>
</gene>
<dbReference type="InterPro" id="IPR011711">
    <property type="entry name" value="GntR_C"/>
</dbReference>
<dbReference type="InterPro" id="IPR036390">
    <property type="entry name" value="WH_DNA-bd_sf"/>
</dbReference>
<dbReference type="Pfam" id="PF07729">
    <property type="entry name" value="FCD"/>
    <property type="match status" value="1"/>
</dbReference>
<dbReference type="EMBL" id="JACBZO010000001">
    <property type="protein sequence ID" value="NYI42772.1"/>
    <property type="molecule type" value="Genomic_DNA"/>
</dbReference>
<dbReference type="GO" id="GO:0003677">
    <property type="term" value="F:DNA binding"/>
    <property type="evidence" value="ECO:0007669"/>
    <property type="project" value="UniProtKB-KW"/>
</dbReference>
<dbReference type="PRINTS" id="PR00035">
    <property type="entry name" value="HTHGNTR"/>
</dbReference>
<dbReference type="GO" id="GO:0003700">
    <property type="term" value="F:DNA-binding transcription factor activity"/>
    <property type="evidence" value="ECO:0007669"/>
    <property type="project" value="InterPro"/>
</dbReference>
<dbReference type="SUPFAM" id="SSF48008">
    <property type="entry name" value="GntR ligand-binding domain-like"/>
    <property type="match status" value="1"/>
</dbReference>
<dbReference type="InterPro" id="IPR008920">
    <property type="entry name" value="TF_FadR/GntR_C"/>
</dbReference>
<dbReference type="PROSITE" id="PS50949">
    <property type="entry name" value="HTH_GNTR"/>
    <property type="match status" value="1"/>
</dbReference>
<evidence type="ECO:0000256" key="3">
    <source>
        <dbReference type="ARBA" id="ARBA00023163"/>
    </source>
</evidence>
<dbReference type="InterPro" id="IPR000524">
    <property type="entry name" value="Tscrpt_reg_HTH_GntR"/>
</dbReference>
<evidence type="ECO:0000313" key="6">
    <source>
        <dbReference type="Proteomes" id="UP000547973"/>
    </source>
</evidence>
<evidence type="ECO:0000256" key="1">
    <source>
        <dbReference type="ARBA" id="ARBA00023015"/>
    </source>
</evidence>
<protein>
    <submittedName>
        <fullName evidence="5">DNA-binding GntR family transcriptional regulator</fullName>
    </submittedName>
</protein>
<dbReference type="SMART" id="SM00895">
    <property type="entry name" value="FCD"/>
    <property type="match status" value="1"/>
</dbReference>
<dbReference type="AlphaFoldDB" id="A0A7Y9ZC97"/>
<evidence type="ECO:0000256" key="2">
    <source>
        <dbReference type="ARBA" id="ARBA00023125"/>
    </source>
</evidence>
<feature type="domain" description="HTH gntR-type" evidence="4">
    <location>
        <begin position="1"/>
        <end position="44"/>
    </location>
</feature>
<sequence>MLSESDLAHRVGASRTPVRAALLRLQDEGWITVYPRRGALVRDMGAQEAADISGARLVLEVSGVRGLGPQGRSAFAVEFAGILAEQEEAANRGDTSAFVDLDVRLHRGFVEGARNALLVDLYDRIRDRQSLMVARSLAVSDRIGAIISEHRELVGLVAEGDVAGFEHLLSVHIRRTHEGVVREAGNADTRV</sequence>
<comment type="caution">
    <text evidence="5">The sequence shown here is derived from an EMBL/GenBank/DDBJ whole genome shotgun (WGS) entry which is preliminary data.</text>
</comment>
<reference evidence="5 6" key="1">
    <citation type="submission" date="2020-07" db="EMBL/GenBank/DDBJ databases">
        <title>Sequencing the genomes of 1000 actinobacteria strains.</title>
        <authorList>
            <person name="Klenk H.-P."/>
        </authorList>
    </citation>
    <scope>NUCLEOTIDE SEQUENCE [LARGE SCALE GENOMIC DNA]</scope>
    <source>
        <strain evidence="5 6">DSM 19970</strain>
    </source>
</reference>
<dbReference type="Proteomes" id="UP000547973">
    <property type="component" value="Unassembled WGS sequence"/>
</dbReference>
<accession>A0A7Y9ZC97</accession>
<keyword evidence="6" id="KW-1185">Reference proteome</keyword>
<dbReference type="SUPFAM" id="SSF46785">
    <property type="entry name" value="Winged helix' DNA-binding domain"/>
    <property type="match status" value="1"/>
</dbReference>
<evidence type="ECO:0000259" key="4">
    <source>
        <dbReference type="PROSITE" id="PS50949"/>
    </source>
</evidence>
<dbReference type="PANTHER" id="PTHR43537">
    <property type="entry name" value="TRANSCRIPTIONAL REGULATOR, GNTR FAMILY"/>
    <property type="match status" value="1"/>
</dbReference>
<dbReference type="Gene3D" id="1.20.120.530">
    <property type="entry name" value="GntR ligand-binding domain-like"/>
    <property type="match status" value="1"/>
</dbReference>
<organism evidence="5 6">
    <name type="scientific">Demequina lutea</name>
    <dbReference type="NCBI Taxonomy" id="431489"/>
    <lineage>
        <taxon>Bacteria</taxon>
        <taxon>Bacillati</taxon>
        <taxon>Actinomycetota</taxon>
        <taxon>Actinomycetes</taxon>
        <taxon>Micrococcales</taxon>
        <taxon>Demequinaceae</taxon>
        <taxon>Demequina</taxon>
    </lineage>
</organism>
<dbReference type="Pfam" id="PF00392">
    <property type="entry name" value="GntR"/>
    <property type="match status" value="1"/>
</dbReference>
<dbReference type="InterPro" id="IPR036388">
    <property type="entry name" value="WH-like_DNA-bd_sf"/>
</dbReference>